<reference evidence="2" key="1">
    <citation type="journal article" date="2019" name="Int. J. Syst. Evol. Microbiol.">
        <title>The Global Catalogue of Microorganisms (GCM) 10K type strain sequencing project: providing services to taxonomists for standard genome sequencing and annotation.</title>
        <authorList>
            <consortium name="The Broad Institute Genomics Platform"/>
            <consortium name="The Broad Institute Genome Sequencing Center for Infectious Disease"/>
            <person name="Wu L."/>
            <person name="Ma J."/>
        </authorList>
    </citation>
    <scope>NUCLEOTIDE SEQUENCE [LARGE SCALE GENOMIC DNA]</scope>
    <source>
        <strain evidence="2">KCTC 32465</strain>
    </source>
</reference>
<name>A0ABQ3CY10_9RHOB</name>
<gene>
    <name evidence="1" type="ORF">GCM10008927_10280</name>
</gene>
<dbReference type="Proteomes" id="UP000634455">
    <property type="component" value="Unassembled WGS sequence"/>
</dbReference>
<evidence type="ECO:0000313" key="2">
    <source>
        <dbReference type="Proteomes" id="UP000634455"/>
    </source>
</evidence>
<evidence type="ECO:0000313" key="1">
    <source>
        <dbReference type="EMBL" id="GHA47411.1"/>
    </source>
</evidence>
<protein>
    <submittedName>
        <fullName evidence="1">Uncharacterized protein</fullName>
    </submittedName>
</protein>
<proteinExistence type="predicted"/>
<organism evidence="1 2">
    <name type="scientific">Paramylibacter ulvae</name>
    <dbReference type="NCBI Taxonomy" id="1651968"/>
    <lineage>
        <taxon>Bacteria</taxon>
        <taxon>Pseudomonadati</taxon>
        <taxon>Pseudomonadota</taxon>
        <taxon>Alphaproteobacteria</taxon>
        <taxon>Rhodobacterales</taxon>
        <taxon>Paracoccaceae</taxon>
        <taxon>Paramylibacter</taxon>
    </lineage>
</organism>
<accession>A0ABQ3CY10</accession>
<comment type="caution">
    <text evidence="1">The sequence shown here is derived from an EMBL/GenBank/DDBJ whole genome shotgun (WGS) entry which is preliminary data.</text>
</comment>
<dbReference type="EMBL" id="BMZF01000002">
    <property type="protein sequence ID" value="GHA47411.1"/>
    <property type="molecule type" value="Genomic_DNA"/>
</dbReference>
<sequence>MPDLTKIATCSFCGSRTVLRLREVGNHHELSCANCAAPIHEMKPLKISAQPTTPRALSKLGMQKKKVKKKSRKPSHTSRILYKIAEELWDELEDIFD</sequence>
<keyword evidence="2" id="KW-1185">Reference proteome</keyword>